<feature type="compositionally biased region" description="Acidic residues" evidence="2">
    <location>
        <begin position="608"/>
        <end position="626"/>
    </location>
</feature>
<dbReference type="InterPro" id="IPR057407">
    <property type="entry name" value="HEAT_TANGO6"/>
</dbReference>
<feature type="domain" description="RNA polymerase II assembly factor Rtp1 C-terminal" evidence="3">
    <location>
        <begin position="720"/>
        <end position="843"/>
    </location>
</feature>
<accession>A0A9P8AD06</accession>
<dbReference type="SUPFAM" id="SSF48371">
    <property type="entry name" value="ARM repeat"/>
    <property type="match status" value="1"/>
</dbReference>
<evidence type="ECO:0000256" key="1">
    <source>
        <dbReference type="ARBA" id="ARBA00005724"/>
    </source>
</evidence>
<comment type="similarity">
    <text evidence="1">Belongs to the Tango6 family.</text>
</comment>
<dbReference type="InterPro" id="IPR019451">
    <property type="entry name" value="Rtp1_C1"/>
</dbReference>
<dbReference type="OrthoDB" id="39591at2759"/>
<dbReference type="Proteomes" id="UP001049176">
    <property type="component" value="Chromosome 2"/>
</dbReference>
<evidence type="ECO:0000259" key="4">
    <source>
        <dbReference type="Pfam" id="PF23565"/>
    </source>
</evidence>
<dbReference type="GO" id="GO:0009306">
    <property type="term" value="P:protein secretion"/>
    <property type="evidence" value="ECO:0007669"/>
    <property type="project" value="TreeGrafter"/>
</dbReference>
<dbReference type="EMBL" id="CM032182">
    <property type="protein sequence ID" value="KAG7096988.1"/>
    <property type="molecule type" value="Genomic_DNA"/>
</dbReference>
<organism evidence="5 6">
    <name type="scientific">Marasmius oreades</name>
    <name type="common">fairy-ring Marasmius</name>
    <dbReference type="NCBI Taxonomy" id="181124"/>
    <lineage>
        <taxon>Eukaryota</taxon>
        <taxon>Fungi</taxon>
        <taxon>Dikarya</taxon>
        <taxon>Basidiomycota</taxon>
        <taxon>Agaricomycotina</taxon>
        <taxon>Agaricomycetes</taxon>
        <taxon>Agaricomycetidae</taxon>
        <taxon>Agaricales</taxon>
        <taxon>Marasmiineae</taxon>
        <taxon>Marasmiaceae</taxon>
        <taxon>Marasmius</taxon>
    </lineage>
</organism>
<dbReference type="Pfam" id="PF23565">
    <property type="entry name" value="ARM_TANGO6"/>
    <property type="match status" value="1"/>
</dbReference>
<dbReference type="RefSeq" id="XP_043013458.1">
    <property type="nucleotide sequence ID" value="XM_043148856.1"/>
</dbReference>
<dbReference type="KEGG" id="more:E1B28_004383"/>
<dbReference type="InterPro" id="IPR011989">
    <property type="entry name" value="ARM-like"/>
</dbReference>
<dbReference type="Gene3D" id="1.25.10.10">
    <property type="entry name" value="Leucine-rich Repeat Variant"/>
    <property type="match status" value="1"/>
</dbReference>
<dbReference type="GeneID" id="66073459"/>
<keyword evidence="6" id="KW-1185">Reference proteome</keyword>
<proteinExistence type="inferred from homology"/>
<name>A0A9P8AD06_9AGAR</name>
<dbReference type="InterPro" id="IPR039600">
    <property type="entry name" value="TANGO6/Rtp1"/>
</dbReference>
<dbReference type="InterPro" id="IPR016024">
    <property type="entry name" value="ARM-type_fold"/>
</dbReference>
<gene>
    <name evidence="5" type="ORF">E1B28_004383</name>
</gene>
<evidence type="ECO:0008006" key="7">
    <source>
        <dbReference type="Google" id="ProtNLM"/>
    </source>
</evidence>
<dbReference type="AlphaFoldDB" id="A0A9P8AD06"/>
<sequence>MIRTELTSTLLAGSCLLDSTSTPQNNLKGALIERLTTYYATLGVSSSISDTCTLEEAQLRTAIESLCIVERIQGIISVNNGSTSTEEPPLLGVRDLAQIRTLLSISFHWGVEPLLSRIVSAWPERPNVATSNVTQIIDLTTMPEDYHRLSDLTSRILRLVFPAGPQQKSSNSLITEALLNRHLKDIFEPAIALGWLPKSLASDSMPPLEDARPFVMRLLGTLPVSQTIAALGGVISTRSSVQHVRRACGYLLSRQLLRPDGIRGLCAAIFGESEGDDIKLEQLEHVSRTLSMVPANINPQDYFSAIIPRLVDLLHDAKSIAFRRASSFTISRLLTNIETSSPAPQIILSTLHFPFLHVSSPGMAGGSPSFPDVAYALSSLSILLANSDPSPKLISTLLSPIIAPLYAVMHHLDSSRTSDPSTREIVHDTIMTWFRVSAAEEAVATLMFILDDQDGKLELGFDGKIKRAERISDPLSLFTPESLRQAEETGQLESGANWLDLYPDPVRFVGFIQSINRQDIISNFFVLVLEAYRDNEKQNNDPIQTLRYLQVIIQMQTFLSNDSKLGGFQDPVQILKFIEQVLEDSQRHPNQTSQKKEDFPSRLAQLSLEEDRDTMEEGEDSDDDMVDSEKRDIGTEMTETALIILLSVLEGNKALSTRTTPILSNILLLLEHLITGDSPNGIKELAREVRLVLTARLAMQNAPNFKDDEDSHQRDVQKVYQQALKLLQDPILPLRAHGLLLLRQLVSPSRSEQFKAVDPALIPAIQDVFMQSVQDNDSYIFLNAVQGLAALVDHGGAPVLKRMLDTYTCGIDGLEGSSMSQQDLDTRLRLGEATGIVVSRCGTTLGTHGNYIVPSLLRVLRSSNVPTALKMSALSLLADCQKTYPLVLLPFFGDLSGGTLDLIQLETRSTEFATTIEDEPTSKNSKFPGLRRAALHFMSLLLKGTIENIYDTSFRRSIYSEDLIRRTKLILSYISDTDADVVVRVMAREALELSKQLEYAIIDPFAVG</sequence>
<reference evidence="5" key="1">
    <citation type="journal article" date="2021" name="Genome Biol. Evol.">
        <title>The assembled and annotated genome of the fairy-ring fungus Marasmius oreades.</title>
        <authorList>
            <person name="Hiltunen M."/>
            <person name="Ament-Velasquez S.L."/>
            <person name="Johannesson H."/>
        </authorList>
    </citation>
    <scope>NUCLEOTIDE SEQUENCE</scope>
    <source>
        <strain evidence="5">03SP1</strain>
    </source>
</reference>
<evidence type="ECO:0000313" key="6">
    <source>
        <dbReference type="Proteomes" id="UP001049176"/>
    </source>
</evidence>
<evidence type="ECO:0000259" key="3">
    <source>
        <dbReference type="Pfam" id="PF10363"/>
    </source>
</evidence>
<feature type="domain" description="TANGO6 HEAT repeat" evidence="4">
    <location>
        <begin position="256"/>
        <end position="450"/>
    </location>
</feature>
<feature type="region of interest" description="Disordered" evidence="2">
    <location>
        <begin position="586"/>
        <end position="627"/>
    </location>
</feature>
<comment type="caution">
    <text evidence="5">The sequence shown here is derived from an EMBL/GenBank/DDBJ whole genome shotgun (WGS) entry which is preliminary data.</text>
</comment>
<dbReference type="Pfam" id="PF10363">
    <property type="entry name" value="RTP1_C1"/>
    <property type="match status" value="1"/>
</dbReference>
<dbReference type="PANTHER" id="PTHR20959:SF1">
    <property type="entry name" value="TRANSPORT AND GOLGI ORGANIZATION PROTEIN 6 HOMOLOG"/>
    <property type="match status" value="1"/>
</dbReference>
<evidence type="ECO:0000313" key="5">
    <source>
        <dbReference type="EMBL" id="KAG7096988.1"/>
    </source>
</evidence>
<evidence type="ECO:0000256" key="2">
    <source>
        <dbReference type="SAM" id="MobiDB-lite"/>
    </source>
</evidence>
<dbReference type="PANTHER" id="PTHR20959">
    <property type="entry name" value="TRANSPORT AND GOLGI ORGANIZATION PROTEIN 6 FAMILY MEMBER"/>
    <property type="match status" value="1"/>
</dbReference>
<protein>
    <recommendedName>
        <fullName evidence="7">RNA polymerase II assembly factor Rtp1 C-terminal domain-containing protein</fullName>
    </recommendedName>
</protein>